<keyword evidence="1" id="KW-0472">Membrane</keyword>
<evidence type="ECO:0000256" key="1">
    <source>
        <dbReference type="SAM" id="Phobius"/>
    </source>
</evidence>
<dbReference type="OrthoDB" id="434647at2759"/>
<dbReference type="RefSeq" id="XP_024585406.1">
    <property type="nucleotide sequence ID" value="XM_024720182.1"/>
</dbReference>
<dbReference type="AlphaFoldDB" id="A0A0P1B4Y4"/>
<evidence type="ECO:0000313" key="3">
    <source>
        <dbReference type="Proteomes" id="UP000054928"/>
    </source>
</evidence>
<dbReference type="Pfam" id="PF03134">
    <property type="entry name" value="TB2_DP1_HVA22"/>
    <property type="match status" value="1"/>
</dbReference>
<keyword evidence="1" id="KW-1133">Transmembrane helix</keyword>
<keyword evidence="1" id="KW-0812">Transmembrane</keyword>
<dbReference type="InterPro" id="IPR004345">
    <property type="entry name" value="TB2_DP1_HVA22"/>
</dbReference>
<dbReference type="OMA" id="HCAAMQV"/>
<keyword evidence="3" id="KW-1185">Reference proteome</keyword>
<reference evidence="3" key="1">
    <citation type="submission" date="2014-09" db="EMBL/GenBank/DDBJ databases">
        <authorList>
            <person name="Sharma Rahul"/>
            <person name="Thines Marco"/>
        </authorList>
    </citation>
    <scope>NUCLEOTIDE SEQUENCE [LARGE SCALE GENOMIC DNA]</scope>
</reference>
<name>A0A0P1B4Y4_PLAHL</name>
<accession>A0A0P1B4Y4</accession>
<proteinExistence type="predicted"/>
<dbReference type="Proteomes" id="UP000054928">
    <property type="component" value="Unassembled WGS sequence"/>
</dbReference>
<feature type="transmembrane region" description="Helical" evidence="1">
    <location>
        <begin position="60"/>
        <end position="80"/>
    </location>
</feature>
<evidence type="ECO:0000313" key="2">
    <source>
        <dbReference type="EMBL" id="CEG49037.1"/>
    </source>
</evidence>
<protein>
    <submittedName>
        <fullName evidence="2">TB2/DP1/HVA22-related protein</fullName>
    </submittedName>
</protein>
<dbReference type="EMBL" id="CCYD01003042">
    <property type="protein sequence ID" value="CEG49037.1"/>
    <property type="molecule type" value="Genomic_DNA"/>
</dbReference>
<sequence length="183" mass="21265">MTFYLLSECLTCGGVISGVYDSLKILSRKEKGLDIDTLAAVLEFWIVLAAAAIYQQYIEFFISWFPLYFFLKCLLLGLLLTPNRHFRHVFLEGFIRPFVELVKLKLDTNVLPVIESLVIQHGHWFNNRLLARSIELSSVEELFKLEQNLKDKLLQVQDEIYTRQRANSLKSLQDITEALLHTE</sequence>
<dbReference type="GeneID" id="36401882"/>
<feature type="transmembrane region" description="Helical" evidence="1">
    <location>
        <begin position="33"/>
        <end position="54"/>
    </location>
</feature>
<organism evidence="2 3">
    <name type="scientific">Plasmopara halstedii</name>
    <name type="common">Downy mildew of sunflower</name>
    <dbReference type="NCBI Taxonomy" id="4781"/>
    <lineage>
        <taxon>Eukaryota</taxon>
        <taxon>Sar</taxon>
        <taxon>Stramenopiles</taxon>
        <taxon>Oomycota</taxon>
        <taxon>Peronosporomycetes</taxon>
        <taxon>Peronosporales</taxon>
        <taxon>Peronosporaceae</taxon>
        <taxon>Plasmopara</taxon>
    </lineage>
</organism>